<gene>
    <name evidence="3" type="ORF">SAMN02910406_01795</name>
</gene>
<keyword evidence="1" id="KW-0808">Transferase</keyword>
<organism evidence="3 4">
    <name type="scientific">Ruminococcus albus</name>
    <dbReference type="NCBI Taxonomy" id="1264"/>
    <lineage>
        <taxon>Bacteria</taxon>
        <taxon>Bacillati</taxon>
        <taxon>Bacillota</taxon>
        <taxon>Clostridia</taxon>
        <taxon>Eubacteriales</taxon>
        <taxon>Oscillospiraceae</taxon>
        <taxon>Ruminococcus</taxon>
    </lineage>
</organism>
<proteinExistence type="predicted"/>
<dbReference type="AlphaFoldDB" id="A0A1I1JGU5"/>
<dbReference type="InterPro" id="IPR011063">
    <property type="entry name" value="TilS/TtcA_N"/>
</dbReference>
<dbReference type="SUPFAM" id="SSF52402">
    <property type="entry name" value="Adenine nucleotide alpha hydrolases-like"/>
    <property type="match status" value="1"/>
</dbReference>
<dbReference type="InterPro" id="IPR035107">
    <property type="entry name" value="tRNA_thiolation_TtcA_Ctu1"/>
</dbReference>
<dbReference type="Proteomes" id="UP000182192">
    <property type="component" value="Unassembled WGS sequence"/>
</dbReference>
<sequence length="290" mass="33694">MEMPNDIELSVVKKFRQTIWSKFLKGIKEYDLIQEGDKIAVCISGGKDSMLMAMCMKRLQRYSKIPFEVVFLVMNPGYNEINYQKIIENAELLQIPIQVFETEIFDAVAKVDQHPCYLCARMRRGYLYKTAKELGCNKIALGHHFDDVIETILMGMLYGSQVQTMMPKIHSENYEGMQLIRPMYMVREEDIIKWKQYNDLQFIQCACRFTENCTMCDNGGGGSKRQEVKTLLKQLRAKSPAIDMNIFRSVENVNLQTIISYHRGEEYHHFLDDFDEGRSVRGTVAEVSDE</sequence>
<protein>
    <submittedName>
        <fullName evidence="3">tRNA(Ile)-lysidine synthase TilS/MesJ</fullName>
    </submittedName>
</protein>
<evidence type="ECO:0000256" key="1">
    <source>
        <dbReference type="ARBA" id="ARBA00022679"/>
    </source>
</evidence>
<accession>A0A1I1JGU5</accession>
<dbReference type="Pfam" id="PF01171">
    <property type="entry name" value="ATP_bind_3"/>
    <property type="match status" value="1"/>
</dbReference>
<dbReference type="GO" id="GO:0016740">
    <property type="term" value="F:transferase activity"/>
    <property type="evidence" value="ECO:0007669"/>
    <property type="project" value="UniProtKB-KW"/>
</dbReference>
<reference evidence="3 4" key="1">
    <citation type="submission" date="2016-10" db="EMBL/GenBank/DDBJ databases">
        <authorList>
            <person name="de Groot N.N."/>
        </authorList>
    </citation>
    <scope>NUCLEOTIDE SEQUENCE [LARGE SCALE GENOMIC DNA]</scope>
    <source>
        <strain evidence="3 4">AR67</strain>
    </source>
</reference>
<evidence type="ECO:0000313" key="3">
    <source>
        <dbReference type="EMBL" id="SFC47575.1"/>
    </source>
</evidence>
<dbReference type="eggNOG" id="COG0037">
    <property type="taxonomic scope" value="Bacteria"/>
</dbReference>
<evidence type="ECO:0000259" key="2">
    <source>
        <dbReference type="Pfam" id="PF01171"/>
    </source>
</evidence>
<dbReference type="Gene3D" id="3.40.50.620">
    <property type="entry name" value="HUPs"/>
    <property type="match status" value="1"/>
</dbReference>
<evidence type="ECO:0000313" key="4">
    <source>
        <dbReference type="Proteomes" id="UP000182192"/>
    </source>
</evidence>
<dbReference type="OrthoDB" id="9801054at2"/>
<dbReference type="CDD" id="cd24138">
    <property type="entry name" value="TtcA-like"/>
    <property type="match status" value="1"/>
</dbReference>
<dbReference type="InterPro" id="IPR014729">
    <property type="entry name" value="Rossmann-like_a/b/a_fold"/>
</dbReference>
<dbReference type="PANTHER" id="PTHR43686:SF1">
    <property type="entry name" value="AMINOTRAN_5 DOMAIN-CONTAINING PROTEIN"/>
    <property type="match status" value="1"/>
</dbReference>
<dbReference type="PIRSF" id="PIRSF004976">
    <property type="entry name" value="ATPase_YdaO"/>
    <property type="match status" value="1"/>
</dbReference>
<name>A0A1I1JGU5_RUMAL</name>
<dbReference type="PANTHER" id="PTHR43686">
    <property type="entry name" value="SULFURTRANSFERASE-RELATED"/>
    <property type="match status" value="1"/>
</dbReference>
<dbReference type="GO" id="GO:0008033">
    <property type="term" value="P:tRNA processing"/>
    <property type="evidence" value="ECO:0007669"/>
    <property type="project" value="InterPro"/>
</dbReference>
<feature type="domain" description="tRNA(Ile)-lysidine/2-thiocytidine synthase N-terminal" evidence="2">
    <location>
        <begin position="38"/>
        <end position="204"/>
    </location>
</feature>
<dbReference type="RefSeq" id="WP_074961230.1">
    <property type="nucleotide sequence ID" value="NZ_FOKQ01000013.1"/>
</dbReference>
<dbReference type="EMBL" id="FOKQ01000013">
    <property type="protein sequence ID" value="SFC47575.1"/>
    <property type="molecule type" value="Genomic_DNA"/>
</dbReference>